<comment type="function">
    <text evidence="15">Acyl-CoA dehydrogenase, that exhibits maximal activity towards saturated C22-CoA. Probably participates in beta-oxydation and energy production but could also play a role in the metabolism of specific fatty acids to control fatty acids composition of cellular lipids in brain.</text>
</comment>
<evidence type="ECO:0000256" key="20">
    <source>
        <dbReference type="ARBA" id="ARBA00048399"/>
    </source>
</evidence>
<feature type="domain" description="Aminoglycoside phosphotransferase" evidence="23">
    <location>
        <begin position="29"/>
        <end position="272"/>
    </location>
</feature>
<evidence type="ECO:0000256" key="1">
    <source>
        <dbReference type="ARBA" id="ARBA00001974"/>
    </source>
</evidence>
<evidence type="ECO:0000259" key="22">
    <source>
        <dbReference type="Pfam" id="PF00441"/>
    </source>
</evidence>
<comment type="caution">
    <text evidence="26">The sequence shown here is derived from an EMBL/GenBank/DDBJ whole genome shotgun (WGS) entry which is preliminary data.</text>
</comment>
<evidence type="ECO:0000256" key="15">
    <source>
        <dbReference type="ARBA" id="ARBA00046026"/>
    </source>
</evidence>
<evidence type="ECO:0000256" key="17">
    <source>
        <dbReference type="ARBA" id="ARBA00048020"/>
    </source>
</evidence>
<protein>
    <recommendedName>
        <fullName evidence="14">Acyl-CoA dehydrogenase family member 11</fullName>
    </recommendedName>
</protein>
<dbReference type="GO" id="GO:0031966">
    <property type="term" value="C:mitochondrial membrane"/>
    <property type="evidence" value="ECO:0007669"/>
    <property type="project" value="UniProtKB-SubCell"/>
</dbReference>
<proteinExistence type="inferred from homology"/>
<dbReference type="InterPro" id="IPR036250">
    <property type="entry name" value="AcylCo_DH-like_C"/>
</dbReference>
<evidence type="ECO:0000313" key="27">
    <source>
        <dbReference type="Proteomes" id="UP000265427"/>
    </source>
</evidence>
<evidence type="ECO:0000256" key="12">
    <source>
        <dbReference type="ARBA" id="ARBA00023136"/>
    </source>
</evidence>
<organism evidence="26 27">
    <name type="scientific">Aphanomyces astaci</name>
    <name type="common">Crayfish plague agent</name>
    <dbReference type="NCBI Taxonomy" id="112090"/>
    <lineage>
        <taxon>Eukaryota</taxon>
        <taxon>Sar</taxon>
        <taxon>Stramenopiles</taxon>
        <taxon>Oomycota</taxon>
        <taxon>Saprolegniomycetes</taxon>
        <taxon>Saprolegniales</taxon>
        <taxon>Verrucalvaceae</taxon>
        <taxon>Aphanomyces</taxon>
    </lineage>
</organism>
<name>A0A396ZZ34_APHAT</name>
<dbReference type="CDD" id="cd05154">
    <property type="entry name" value="ACAD10_11_N-like"/>
    <property type="match status" value="1"/>
</dbReference>
<dbReference type="Gene3D" id="3.90.1200.10">
    <property type="match status" value="1"/>
</dbReference>
<dbReference type="GO" id="GO:0050660">
    <property type="term" value="F:flavin adenine dinucleotide binding"/>
    <property type="evidence" value="ECO:0007669"/>
    <property type="project" value="InterPro"/>
</dbReference>
<evidence type="ECO:0000256" key="6">
    <source>
        <dbReference type="ARBA" id="ARBA00011738"/>
    </source>
</evidence>
<evidence type="ECO:0000256" key="5">
    <source>
        <dbReference type="ARBA" id="ARBA00009347"/>
    </source>
</evidence>
<comment type="cofactor">
    <cofactor evidence="1">
        <name>FAD</name>
        <dbReference type="ChEBI" id="CHEBI:57692"/>
    </cofactor>
</comment>
<keyword evidence="13" id="KW-0576">Peroxisome</keyword>
<comment type="subcellular location">
    <subcellularLocation>
        <location evidence="3">Mitochondrion membrane</location>
    </subcellularLocation>
    <subcellularLocation>
        <location evidence="2">Peroxisome</location>
    </subcellularLocation>
</comment>
<gene>
    <name evidence="26" type="ORF">DYB36_012979</name>
</gene>
<evidence type="ECO:0000256" key="13">
    <source>
        <dbReference type="ARBA" id="ARBA00023140"/>
    </source>
</evidence>
<sequence length="829" mass="92112">MRQPLDLVRLRWYLEEHFAMMGKNVGLSVHQFKHGQSNPTYLVEFGAQRMVLRKQPAGNILPSAHAVDREYRVMEVLLLTGMMPLLTWLQQALQTTAVPVPRMVAFCNDPSVLGTPFFLMEYVPGRVFKDPSLPNMTPMERYAIYHALIDVLATLHALDPLGDFGKAREYGQRVLRTWTRQYNAQMAVLVQHKIALGGEGDVKAVSDYLHGAVGSIPDESCIVHGDFRLDNVIFHPTEPRIVALLDWELSTVGHPLADVATLCSFYRVPATTSPQMVHGLANRNLPLLGIPTEAHVVRTYCKRMLRYPVVDATWRFYLSLVFFRLAVILQGVYARQVLGNASSAHAGAAKDCYLLFIQLGAAIGHEGGYNNDALRNNNMVNPSVFMGLPLSPHALQVYGKLQRFCDARVFPSESVHVAELAALKDAGRAWLEVPPIVETLKAEAKALGLWNLFLTKVTLPNGVTYGETLTNVEYALMCELMGRCVTLAPEVFNCAAPDTGNMEILSRFGTWEQQQRWLVPLCEGKIRSCFAMTERYVASSDATNVCTQVERCDDGYVINGDKWYISGAGDPRCQLIIVMGKIKSTEILSPFRQQSMILVPIDTPGGLYVYRIQLLVADMPTIPYHVSVFRHSGLFDYHVRIGLLDSDMGNLLGVSLKRPMHVFGYDDAPHGHLEVSFRNVKVPLTSILLGDGRGFEIAQARLGPGRIHHCMRAIGMAERCMELMVLQLVEQVEDDICAARLLTLHAAHEMDTKGNKAAAQAIAMIKIVAPNMAIKVCDRAVQIHGAAGVSQDFVLAYYLAALRTLRLADGPDEVHMRTIAKAEFVKSHL</sequence>
<evidence type="ECO:0000256" key="8">
    <source>
        <dbReference type="ARBA" id="ARBA00022827"/>
    </source>
</evidence>
<dbReference type="Gene3D" id="3.30.200.20">
    <property type="entry name" value="Phosphorylase Kinase, domain 1"/>
    <property type="match status" value="1"/>
</dbReference>
<feature type="domain" description="Acyl-CoA dehydrogenase/oxidase C-terminal" evidence="22">
    <location>
        <begin position="735"/>
        <end position="822"/>
    </location>
</feature>
<accession>A0A396ZZ34</accession>
<keyword evidence="9" id="KW-0276">Fatty acid metabolism</keyword>
<dbReference type="Pfam" id="PF01636">
    <property type="entry name" value="APH"/>
    <property type="match status" value="1"/>
</dbReference>
<feature type="domain" description="Acyl-CoA oxidase/dehydrogenase middle" evidence="24">
    <location>
        <begin position="529"/>
        <end position="607"/>
    </location>
</feature>
<comment type="catalytic activity">
    <reaction evidence="19">
        <text>tricosanoyl-CoA + oxidized [electron-transfer flavoprotein] + H(+) = (2E)-tricosenoyl-CoA + reduced [electron-transfer flavoprotein]</text>
        <dbReference type="Rhea" id="RHEA:48220"/>
        <dbReference type="Rhea" id="RHEA-COMP:10685"/>
        <dbReference type="Rhea" id="RHEA-COMP:10686"/>
        <dbReference type="ChEBI" id="CHEBI:15378"/>
        <dbReference type="ChEBI" id="CHEBI:57692"/>
        <dbReference type="ChEBI" id="CHEBI:58307"/>
        <dbReference type="ChEBI" id="CHEBI:90118"/>
        <dbReference type="ChEBI" id="CHEBI:90119"/>
    </reaction>
    <physiologicalReaction direction="left-to-right" evidence="19">
        <dbReference type="Rhea" id="RHEA:48221"/>
    </physiologicalReaction>
</comment>
<dbReference type="AlphaFoldDB" id="A0A396ZZ34"/>
<dbReference type="Gene3D" id="1.20.140.10">
    <property type="entry name" value="Butyryl-CoA Dehydrogenase, subunit A, domain 3"/>
    <property type="match status" value="1"/>
</dbReference>
<comment type="catalytic activity">
    <reaction evidence="16">
        <text>a 2,3-saturated acyl-CoA + oxidized [electron-transfer flavoprotein] + H(+) = a (2E)-enoyl-CoA + reduced [electron-transfer flavoprotein]</text>
        <dbReference type="Rhea" id="RHEA:44704"/>
        <dbReference type="Rhea" id="RHEA-COMP:10685"/>
        <dbReference type="Rhea" id="RHEA-COMP:10686"/>
        <dbReference type="ChEBI" id="CHEBI:15378"/>
        <dbReference type="ChEBI" id="CHEBI:57692"/>
        <dbReference type="ChEBI" id="CHEBI:58307"/>
        <dbReference type="ChEBI" id="CHEBI:58856"/>
        <dbReference type="ChEBI" id="CHEBI:65111"/>
    </reaction>
    <physiologicalReaction direction="left-to-right" evidence="16">
        <dbReference type="Rhea" id="RHEA:44705"/>
    </physiologicalReaction>
</comment>
<comment type="catalytic activity">
    <reaction evidence="18">
        <text>tetracosanoyl-CoA + oxidized [electron-transfer flavoprotein] + H(+) = (2E)-tetracosenoyl-CoA + reduced [electron-transfer flavoprotein]</text>
        <dbReference type="Rhea" id="RHEA:47232"/>
        <dbReference type="Rhea" id="RHEA-COMP:10685"/>
        <dbReference type="Rhea" id="RHEA-COMP:10686"/>
        <dbReference type="ChEBI" id="CHEBI:15378"/>
        <dbReference type="ChEBI" id="CHEBI:57692"/>
        <dbReference type="ChEBI" id="CHEBI:58307"/>
        <dbReference type="ChEBI" id="CHEBI:65052"/>
        <dbReference type="ChEBI" id="CHEBI:74693"/>
    </reaction>
    <physiologicalReaction direction="left-to-right" evidence="18">
        <dbReference type="Rhea" id="RHEA:47233"/>
    </physiologicalReaction>
</comment>
<dbReference type="PANTHER" id="PTHR48083">
    <property type="entry name" value="MEDIUM-CHAIN SPECIFIC ACYL-COA DEHYDROGENASE, MITOCHONDRIAL-RELATED"/>
    <property type="match status" value="1"/>
</dbReference>
<dbReference type="Pfam" id="PF02771">
    <property type="entry name" value="Acyl-CoA_dh_N"/>
    <property type="match status" value="1"/>
</dbReference>
<dbReference type="Pfam" id="PF00441">
    <property type="entry name" value="Acyl-CoA_dh_1"/>
    <property type="match status" value="2"/>
</dbReference>
<dbReference type="GO" id="GO:0005777">
    <property type="term" value="C:peroxisome"/>
    <property type="evidence" value="ECO:0007669"/>
    <property type="project" value="UniProtKB-SubCell"/>
</dbReference>
<evidence type="ECO:0000259" key="25">
    <source>
        <dbReference type="Pfam" id="PF02771"/>
    </source>
</evidence>
<dbReference type="InterPro" id="IPR013786">
    <property type="entry name" value="AcylCoA_DH/ox_N"/>
</dbReference>
<comment type="subunit">
    <text evidence="6">Homodimer.</text>
</comment>
<comment type="pathway">
    <text evidence="4">Lipid metabolism; fatty acid beta-oxidation.</text>
</comment>
<dbReference type="InterPro" id="IPR037069">
    <property type="entry name" value="AcylCoA_DH/ox_N_sf"/>
</dbReference>
<dbReference type="InterPro" id="IPR050741">
    <property type="entry name" value="Acyl-CoA_dehydrogenase"/>
</dbReference>
<dbReference type="PANTHER" id="PTHR48083:SF13">
    <property type="entry name" value="ACYL-COA DEHYDROGENASE FAMILY MEMBER 11"/>
    <property type="match status" value="1"/>
</dbReference>
<evidence type="ECO:0000256" key="3">
    <source>
        <dbReference type="ARBA" id="ARBA00004325"/>
    </source>
</evidence>
<dbReference type="InterPro" id="IPR002575">
    <property type="entry name" value="Aminoglycoside_PTrfase"/>
</dbReference>
<dbReference type="InterPro" id="IPR046373">
    <property type="entry name" value="Acyl-CoA_Oxase/DH_mid-dom_sf"/>
</dbReference>
<evidence type="ECO:0000256" key="10">
    <source>
        <dbReference type="ARBA" id="ARBA00023002"/>
    </source>
</evidence>
<dbReference type="SUPFAM" id="SSF47203">
    <property type="entry name" value="Acyl-CoA dehydrogenase C-terminal domain-like"/>
    <property type="match status" value="1"/>
</dbReference>
<dbReference type="InterPro" id="IPR006091">
    <property type="entry name" value="Acyl-CoA_Oxase/DH_mid-dom"/>
</dbReference>
<dbReference type="SUPFAM" id="SSF56112">
    <property type="entry name" value="Protein kinase-like (PK-like)"/>
    <property type="match status" value="1"/>
</dbReference>
<evidence type="ECO:0000256" key="4">
    <source>
        <dbReference type="ARBA" id="ARBA00005005"/>
    </source>
</evidence>
<evidence type="ECO:0000313" key="26">
    <source>
        <dbReference type="EMBL" id="RHY00820.1"/>
    </source>
</evidence>
<dbReference type="Gene3D" id="1.10.540.10">
    <property type="entry name" value="Acyl-CoA dehydrogenase/oxidase, N-terminal domain"/>
    <property type="match status" value="1"/>
</dbReference>
<evidence type="ECO:0000256" key="18">
    <source>
        <dbReference type="ARBA" id="ARBA00048086"/>
    </source>
</evidence>
<evidence type="ECO:0000259" key="24">
    <source>
        <dbReference type="Pfam" id="PF02770"/>
    </source>
</evidence>
<feature type="domain" description="Acyl-CoA dehydrogenase/oxidase N-terminal" evidence="25">
    <location>
        <begin position="457"/>
        <end position="525"/>
    </location>
</feature>
<comment type="catalytic activity">
    <reaction evidence="20">
        <text>hexacosanoyl-CoA + oxidized [electron-transfer flavoprotein] + H(+) = (2E)-hexacosenoyl-CoA + reduced [electron-transfer flavoprotein]</text>
        <dbReference type="Rhea" id="RHEA:48216"/>
        <dbReference type="Rhea" id="RHEA-COMP:10685"/>
        <dbReference type="Rhea" id="RHEA-COMP:10686"/>
        <dbReference type="ChEBI" id="CHEBI:15378"/>
        <dbReference type="ChEBI" id="CHEBI:57692"/>
        <dbReference type="ChEBI" id="CHEBI:58307"/>
        <dbReference type="ChEBI" id="CHEBI:64868"/>
        <dbReference type="ChEBI" id="CHEBI:74281"/>
    </reaction>
    <physiologicalReaction direction="left-to-right" evidence="20">
        <dbReference type="Rhea" id="RHEA:48217"/>
    </physiologicalReaction>
</comment>
<evidence type="ECO:0000256" key="16">
    <source>
        <dbReference type="ARBA" id="ARBA00047443"/>
    </source>
</evidence>
<dbReference type="EMBL" id="QUSZ01008173">
    <property type="protein sequence ID" value="RHY00820.1"/>
    <property type="molecule type" value="Genomic_DNA"/>
</dbReference>
<evidence type="ECO:0000256" key="21">
    <source>
        <dbReference type="ARBA" id="ARBA00049140"/>
    </source>
</evidence>
<keyword evidence="10" id="KW-0560">Oxidoreductase</keyword>
<keyword evidence="8" id="KW-0274">FAD</keyword>
<keyword evidence="12" id="KW-0472">Membrane</keyword>
<evidence type="ECO:0000256" key="2">
    <source>
        <dbReference type="ARBA" id="ARBA00004275"/>
    </source>
</evidence>
<dbReference type="InterPro" id="IPR009075">
    <property type="entry name" value="AcylCo_DH/oxidase_C"/>
</dbReference>
<evidence type="ECO:0000256" key="14">
    <source>
        <dbReference type="ARBA" id="ARBA00040622"/>
    </source>
</evidence>
<dbReference type="InterPro" id="IPR011009">
    <property type="entry name" value="Kinase-like_dom_sf"/>
</dbReference>
<dbReference type="GO" id="GO:0003995">
    <property type="term" value="F:acyl-CoA dehydrogenase activity"/>
    <property type="evidence" value="ECO:0007669"/>
    <property type="project" value="TreeGrafter"/>
</dbReference>
<comment type="catalytic activity">
    <reaction evidence="21">
        <text>eicosanoyl-CoA + oxidized [electron-transfer flavoprotein] + H(+) = (2E)-eicosenoyl-CoA + reduced [electron-transfer flavoprotein]</text>
        <dbReference type="Rhea" id="RHEA:47236"/>
        <dbReference type="Rhea" id="RHEA-COMP:10685"/>
        <dbReference type="Rhea" id="RHEA-COMP:10686"/>
        <dbReference type="ChEBI" id="CHEBI:15378"/>
        <dbReference type="ChEBI" id="CHEBI:57380"/>
        <dbReference type="ChEBI" id="CHEBI:57692"/>
        <dbReference type="ChEBI" id="CHEBI:58307"/>
        <dbReference type="ChEBI" id="CHEBI:74691"/>
    </reaction>
    <physiologicalReaction direction="left-to-right" evidence="21">
        <dbReference type="Rhea" id="RHEA:47237"/>
    </physiologicalReaction>
</comment>
<dbReference type="Gene3D" id="2.40.110.10">
    <property type="entry name" value="Butyryl-CoA Dehydrogenase, subunit A, domain 2"/>
    <property type="match status" value="2"/>
</dbReference>
<dbReference type="GO" id="GO:0033539">
    <property type="term" value="P:fatty acid beta-oxidation using acyl-CoA dehydrogenase"/>
    <property type="evidence" value="ECO:0007669"/>
    <property type="project" value="TreeGrafter"/>
</dbReference>
<comment type="similarity">
    <text evidence="5">Belongs to the acyl-CoA dehydrogenase family.</text>
</comment>
<reference evidence="26 27" key="1">
    <citation type="submission" date="2018-08" db="EMBL/GenBank/DDBJ databases">
        <title>Aphanomyces genome sequencing and annotation.</title>
        <authorList>
            <person name="Minardi D."/>
            <person name="Oidtmann B."/>
            <person name="Van Der Giezen M."/>
            <person name="Studholme D.J."/>
        </authorList>
    </citation>
    <scope>NUCLEOTIDE SEQUENCE [LARGE SCALE GENOMIC DNA]</scope>
    <source>
        <strain evidence="26 27">Kv</strain>
    </source>
</reference>
<dbReference type="Proteomes" id="UP000265427">
    <property type="component" value="Unassembled WGS sequence"/>
</dbReference>
<evidence type="ECO:0000259" key="23">
    <source>
        <dbReference type="Pfam" id="PF01636"/>
    </source>
</evidence>
<evidence type="ECO:0000256" key="19">
    <source>
        <dbReference type="ARBA" id="ARBA00048395"/>
    </source>
</evidence>
<feature type="domain" description="Acyl-CoA dehydrogenase/oxidase C-terminal" evidence="22">
    <location>
        <begin position="692"/>
        <end position="725"/>
    </location>
</feature>
<dbReference type="SUPFAM" id="SSF56645">
    <property type="entry name" value="Acyl-CoA dehydrogenase NM domain-like"/>
    <property type="match status" value="1"/>
</dbReference>
<evidence type="ECO:0000256" key="7">
    <source>
        <dbReference type="ARBA" id="ARBA00022630"/>
    </source>
</evidence>
<dbReference type="VEuPathDB" id="FungiDB:H257_11875"/>
<evidence type="ECO:0000256" key="11">
    <source>
        <dbReference type="ARBA" id="ARBA00023098"/>
    </source>
</evidence>
<comment type="catalytic activity">
    <reaction evidence="17">
        <text>docosanoyl-CoA + oxidized [electron-transfer flavoprotein] + H(+) = (2E)-docosenoyl-CoA + reduced [electron-transfer flavoprotein]</text>
        <dbReference type="Rhea" id="RHEA:47228"/>
        <dbReference type="Rhea" id="RHEA-COMP:10685"/>
        <dbReference type="Rhea" id="RHEA-COMP:10686"/>
        <dbReference type="ChEBI" id="CHEBI:15378"/>
        <dbReference type="ChEBI" id="CHEBI:57692"/>
        <dbReference type="ChEBI" id="CHEBI:58307"/>
        <dbReference type="ChEBI" id="CHEBI:65059"/>
        <dbReference type="ChEBI" id="CHEBI:74692"/>
    </reaction>
    <physiologicalReaction direction="left-to-right" evidence="17">
        <dbReference type="Rhea" id="RHEA:47229"/>
    </physiologicalReaction>
</comment>
<dbReference type="InterPro" id="IPR041726">
    <property type="entry name" value="ACAD10_11_N"/>
</dbReference>
<keyword evidence="7" id="KW-0285">Flavoprotein</keyword>
<evidence type="ECO:0000256" key="9">
    <source>
        <dbReference type="ARBA" id="ARBA00022832"/>
    </source>
</evidence>
<keyword evidence="11" id="KW-0443">Lipid metabolism</keyword>
<dbReference type="Pfam" id="PF02770">
    <property type="entry name" value="Acyl-CoA_dh_M"/>
    <property type="match status" value="1"/>
</dbReference>
<dbReference type="InterPro" id="IPR009100">
    <property type="entry name" value="AcylCoA_DH/oxidase_NM_dom_sf"/>
</dbReference>